<keyword evidence="4" id="KW-0804">Transcription</keyword>
<evidence type="ECO:0000256" key="3">
    <source>
        <dbReference type="ARBA" id="ARBA00023125"/>
    </source>
</evidence>
<evidence type="ECO:0000256" key="4">
    <source>
        <dbReference type="ARBA" id="ARBA00023163"/>
    </source>
</evidence>
<dbReference type="FunFam" id="1.10.10.10:FF:000001">
    <property type="entry name" value="LysR family transcriptional regulator"/>
    <property type="match status" value="1"/>
</dbReference>
<name>A0A191VAF3_9ACTN</name>
<dbReference type="GO" id="GO:0003677">
    <property type="term" value="F:DNA binding"/>
    <property type="evidence" value="ECO:0007669"/>
    <property type="project" value="UniProtKB-KW"/>
</dbReference>
<dbReference type="Gene3D" id="1.10.10.10">
    <property type="entry name" value="Winged helix-like DNA-binding domain superfamily/Winged helix DNA-binding domain"/>
    <property type="match status" value="1"/>
</dbReference>
<dbReference type="PANTHER" id="PTHR30346:SF17">
    <property type="entry name" value="LYSR FAMILY TRANSCRIPTIONAL REGULATOR"/>
    <property type="match status" value="1"/>
</dbReference>
<dbReference type="GO" id="GO:0003700">
    <property type="term" value="F:DNA-binding transcription factor activity"/>
    <property type="evidence" value="ECO:0007669"/>
    <property type="project" value="InterPro"/>
</dbReference>
<geneLocation type="plasmid" evidence="6">
    <name>pspa1</name>
</geneLocation>
<evidence type="ECO:0000313" key="6">
    <source>
        <dbReference type="Proteomes" id="UP000078468"/>
    </source>
</evidence>
<dbReference type="InterPro" id="IPR036390">
    <property type="entry name" value="WH_DNA-bd_sf"/>
</dbReference>
<dbReference type="AlphaFoldDB" id="A0A191VAF3"/>
<proteinExistence type="inferred from homology"/>
<sequence length="283" mass="31398">MEVEIRHLRAFAAVARCRSFSRAAQELLITQPALSRTIAQLEGALSVRLLERTSRRVAPTDAGAEFLQEAQRAIASFDHALNTARHRASLRLGFSWLLPAPWAQRTIRSFEGATGAAVALTRTDDPLRALRQHVVDVAVVRGDMELLKPLETVRLYEEARFAVCAPESPLAGRTHLHWSEVRQWRLVVNSVSGTTGPWSWPEDLRPKDIVETSNYDEWVETVAANRGIGIVPETARHRSPHPGLHFIALVDAPPVPVRLVYSPDGPGALVRRFVDAALEAARQ</sequence>
<dbReference type="Proteomes" id="UP000078468">
    <property type="component" value="Plasmid pspa1"/>
</dbReference>
<keyword evidence="2" id="KW-0805">Transcription regulation</keyword>
<dbReference type="Pfam" id="PF03466">
    <property type="entry name" value="LysR_substrate"/>
    <property type="match status" value="1"/>
</dbReference>
<dbReference type="InterPro" id="IPR000847">
    <property type="entry name" value="LysR_HTH_N"/>
</dbReference>
<dbReference type="Gene3D" id="3.40.190.10">
    <property type="entry name" value="Periplasmic binding protein-like II"/>
    <property type="match status" value="2"/>
</dbReference>
<dbReference type="KEGG" id="spav:Spa2297_33470"/>
<keyword evidence="3" id="KW-0238">DNA-binding</keyword>
<gene>
    <name evidence="5" type="ORF">Spa2297_33470</name>
</gene>
<reference evidence="5 6" key="1">
    <citation type="submission" date="2016-05" db="EMBL/GenBank/DDBJ databases">
        <title>Non-Contiguous Finished Genome Sequence of Streptomyces parvulus 2297 Integrated Site-Specifically with Actinophage R4.</title>
        <authorList>
            <person name="Nishizawa T."/>
            <person name="Miura T."/>
            <person name="Harada C."/>
            <person name="Guo Y."/>
            <person name="Narisawa K."/>
            <person name="Ohta H."/>
            <person name="Takahashi H."/>
            <person name="Shirai M."/>
        </authorList>
    </citation>
    <scope>NUCLEOTIDE SEQUENCE [LARGE SCALE GENOMIC DNA]</scope>
    <source>
        <strain evidence="5 6">2297</strain>
        <plasmid evidence="6">pspa1</plasmid>
    </source>
</reference>
<evidence type="ECO:0000313" key="5">
    <source>
        <dbReference type="EMBL" id="ANJ12004.1"/>
    </source>
</evidence>
<dbReference type="InterPro" id="IPR005119">
    <property type="entry name" value="LysR_subst-bd"/>
</dbReference>
<dbReference type="GO" id="GO:0032993">
    <property type="term" value="C:protein-DNA complex"/>
    <property type="evidence" value="ECO:0007669"/>
    <property type="project" value="TreeGrafter"/>
</dbReference>
<evidence type="ECO:0000256" key="2">
    <source>
        <dbReference type="ARBA" id="ARBA00023015"/>
    </source>
</evidence>
<dbReference type="RefSeq" id="WP_064732333.1">
    <property type="nucleotide sequence ID" value="NZ_BMRX01000024.1"/>
</dbReference>
<dbReference type="EMBL" id="CP015867">
    <property type="protein sequence ID" value="ANJ12004.1"/>
    <property type="molecule type" value="Genomic_DNA"/>
</dbReference>
<comment type="similarity">
    <text evidence="1">Belongs to the LysR transcriptional regulatory family.</text>
</comment>
<dbReference type="PRINTS" id="PR00039">
    <property type="entry name" value="HTHLYSR"/>
</dbReference>
<dbReference type="SUPFAM" id="SSF53850">
    <property type="entry name" value="Periplasmic binding protein-like II"/>
    <property type="match status" value="1"/>
</dbReference>
<evidence type="ECO:0000256" key="1">
    <source>
        <dbReference type="ARBA" id="ARBA00009437"/>
    </source>
</evidence>
<keyword evidence="5" id="KW-0614">Plasmid</keyword>
<dbReference type="SUPFAM" id="SSF46785">
    <property type="entry name" value="Winged helix' DNA-binding domain"/>
    <property type="match status" value="1"/>
</dbReference>
<protein>
    <submittedName>
        <fullName evidence="5">LysR family transcriptional regulator</fullName>
    </submittedName>
</protein>
<dbReference type="InterPro" id="IPR036388">
    <property type="entry name" value="WH-like_DNA-bd_sf"/>
</dbReference>
<organism evidence="5 6">
    <name type="scientific">Streptomyces parvulus</name>
    <dbReference type="NCBI Taxonomy" id="146923"/>
    <lineage>
        <taxon>Bacteria</taxon>
        <taxon>Bacillati</taxon>
        <taxon>Actinomycetota</taxon>
        <taxon>Actinomycetes</taxon>
        <taxon>Kitasatosporales</taxon>
        <taxon>Streptomycetaceae</taxon>
        <taxon>Streptomyces</taxon>
    </lineage>
</organism>
<accession>A0A191VAF3</accession>
<dbReference type="PANTHER" id="PTHR30346">
    <property type="entry name" value="TRANSCRIPTIONAL DUAL REGULATOR HCAR-RELATED"/>
    <property type="match status" value="1"/>
</dbReference>
<dbReference type="GeneID" id="91309822"/>
<dbReference type="PROSITE" id="PS50931">
    <property type="entry name" value="HTH_LYSR"/>
    <property type="match status" value="1"/>
</dbReference>
<dbReference type="Pfam" id="PF00126">
    <property type="entry name" value="HTH_1"/>
    <property type="match status" value="1"/>
</dbReference>